<dbReference type="InterPro" id="IPR021148">
    <property type="entry name" value="Polysacc_synth_dom"/>
</dbReference>
<keyword evidence="2" id="KW-0963">Cytoplasm</keyword>
<reference evidence="8" key="3">
    <citation type="submission" date="2025-08" db="UniProtKB">
        <authorList>
            <consortium name="RefSeq"/>
        </authorList>
    </citation>
    <scope>IDENTIFICATION</scope>
    <source>
        <strain evidence="8">NI907</strain>
    </source>
</reference>
<dbReference type="Proteomes" id="UP000515153">
    <property type="component" value="Unplaced"/>
</dbReference>
<comment type="similarity">
    <text evidence="3">Belongs to the PBDC1 family.</text>
</comment>
<dbReference type="AlphaFoldDB" id="A0A6P8BJZ1"/>
<dbReference type="GO" id="GO:0005737">
    <property type="term" value="C:cytoplasm"/>
    <property type="evidence" value="ECO:0007669"/>
    <property type="project" value="UniProtKB-SubCell"/>
</dbReference>
<evidence type="ECO:0000256" key="5">
    <source>
        <dbReference type="SAM" id="MobiDB-lite"/>
    </source>
</evidence>
<reference evidence="8" key="1">
    <citation type="journal article" date="2019" name="Mol. Biol. Evol.">
        <title>Blast fungal genomes show frequent chromosomal changes, gene gains and losses, and effector gene turnover.</title>
        <authorList>
            <person name="Gomez Luciano L.B."/>
            <person name="Jason Tsai I."/>
            <person name="Chuma I."/>
            <person name="Tosa Y."/>
            <person name="Chen Y.H."/>
            <person name="Li J.Y."/>
            <person name="Li M.Y."/>
            <person name="Jade Lu M.Y."/>
            <person name="Nakayashiki H."/>
            <person name="Li W.H."/>
        </authorList>
    </citation>
    <scope>NUCLEOTIDE SEQUENCE</scope>
    <source>
        <strain evidence="8">NI907</strain>
    </source>
</reference>
<feature type="domain" description="Polysaccharide biosynthesis" evidence="6">
    <location>
        <begin position="31"/>
        <end position="158"/>
    </location>
</feature>
<dbReference type="FunFam" id="1.10.3560.10:FF:000001">
    <property type="entry name" value="Protein PBDC1 homolog"/>
    <property type="match status" value="1"/>
</dbReference>
<dbReference type="RefSeq" id="XP_030987319.1">
    <property type="nucleotide sequence ID" value="XM_031121492.1"/>
</dbReference>
<dbReference type="KEGG" id="pgri:PgNI_01421"/>
<evidence type="ECO:0000313" key="7">
    <source>
        <dbReference type="Proteomes" id="UP000515153"/>
    </source>
</evidence>
<gene>
    <name evidence="8" type="ORF">PgNI_01421</name>
</gene>
<evidence type="ECO:0000256" key="3">
    <source>
        <dbReference type="ARBA" id="ARBA00061201"/>
    </source>
</evidence>
<dbReference type="GeneID" id="41956406"/>
<accession>A0A6P8BJZ1</accession>
<name>A0A6P8BJZ1_PYRGI</name>
<protein>
    <recommendedName>
        <fullName evidence="4">Protein PBDC1 homolog</fullName>
    </recommendedName>
</protein>
<dbReference type="PANTHER" id="PTHR13410:SF9">
    <property type="entry name" value="PROTEIN PBDC1"/>
    <property type="match status" value="1"/>
</dbReference>
<evidence type="ECO:0000256" key="1">
    <source>
        <dbReference type="ARBA" id="ARBA00004496"/>
    </source>
</evidence>
<dbReference type="PANTHER" id="PTHR13410">
    <property type="entry name" value="PROTEIN PBDC1"/>
    <property type="match status" value="1"/>
</dbReference>
<evidence type="ECO:0000259" key="6">
    <source>
        <dbReference type="Pfam" id="PF04669"/>
    </source>
</evidence>
<evidence type="ECO:0000313" key="8">
    <source>
        <dbReference type="RefSeq" id="XP_030987319.1"/>
    </source>
</evidence>
<dbReference type="InterPro" id="IPR023139">
    <property type="entry name" value="PBDC1-like_dom_sf"/>
</dbReference>
<keyword evidence="7" id="KW-1185">Reference proteome</keyword>
<sequence length="174" mass="20552">MVQQFGPEPPPGLRKANAGFDAENAPNHEGIEMAFAEKVIQHMETYWKILKNKRGSQLRLTKIDDEIYEHLKKDFPELDPAADIDEDVLKNKENKERWRKFLNFYDKKVEDFNFGTMLRKNPKDDVEVENRIIFVPRMQFYAFEIARNKAGLNDWIYEQEHPEEKKDSEATTSS</sequence>
<dbReference type="Pfam" id="PF04669">
    <property type="entry name" value="PBDC1"/>
    <property type="match status" value="1"/>
</dbReference>
<comment type="subcellular location">
    <subcellularLocation>
        <location evidence="1">Cytoplasm</location>
    </subcellularLocation>
</comment>
<dbReference type="Gene3D" id="1.10.3560.10">
    <property type="entry name" value="yst0336 like domain"/>
    <property type="match status" value="1"/>
</dbReference>
<evidence type="ECO:0000256" key="2">
    <source>
        <dbReference type="ARBA" id="ARBA00022490"/>
    </source>
</evidence>
<dbReference type="InterPro" id="IPR008476">
    <property type="entry name" value="PBDC1_metazoa/fungi"/>
</dbReference>
<evidence type="ECO:0000256" key="4">
    <source>
        <dbReference type="ARBA" id="ARBA00069779"/>
    </source>
</evidence>
<feature type="region of interest" description="Disordered" evidence="5">
    <location>
        <begin position="1"/>
        <end position="24"/>
    </location>
</feature>
<proteinExistence type="inferred from homology"/>
<reference evidence="8" key="2">
    <citation type="submission" date="2019-10" db="EMBL/GenBank/DDBJ databases">
        <authorList>
            <consortium name="NCBI Genome Project"/>
        </authorList>
    </citation>
    <scope>NUCLEOTIDE SEQUENCE</scope>
    <source>
        <strain evidence="8">NI907</strain>
    </source>
</reference>
<organism evidence="7 8">
    <name type="scientific">Pyricularia grisea</name>
    <name type="common">Crabgrass-specific blast fungus</name>
    <name type="synonym">Magnaporthe grisea</name>
    <dbReference type="NCBI Taxonomy" id="148305"/>
    <lineage>
        <taxon>Eukaryota</taxon>
        <taxon>Fungi</taxon>
        <taxon>Dikarya</taxon>
        <taxon>Ascomycota</taxon>
        <taxon>Pezizomycotina</taxon>
        <taxon>Sordariomycetes</taxon>
        <taxon>Sordariomycetidae</taxon>
        <taxon>Magnaporthales</taxon>
        <taxon>Pyriculariaceae</taxon>
        <taxon>Pyricularia</taxon>
    </lineage>
</organism>